<feature type="region of interest" description="Disordered" evidence="10">
    <location>
        <begin position="743"/>
        <end position="779"/>
    </location>
</feature>
<evidence type="ECO:0000256" key="6">
    <source>
        <dbReference type="ARBA" id="ARBA00023015"/>
    </source>
</evidence>
<evidence type="ECO:0000256" key="9">
    <source>
        <dbReference type="ARBA" id="ARBA00061569"/>
    </source>
</evidence>
<dbReference type="PRINTS" id="PR01270">
    <property type="entry name" value="HDASUPER"/>
</dbReference>
<feature type="region of interest" description="Disordered" evidence="10">
    <location>
        <begin position="1086"/>
        <end position="1143"/>
    </location>
</feature>
<keyword evidence="8" id="KW-0539">Nucleus</keyword>
<dbReference type="STRING" id="133412.A0A1R1XUF6"/>
<protein>
    <recommendedName>
        <fullName evidence="2">histone deacetylase</fullName>
        <ecNumber evidence="2">3.5.1.98</ecNumber>
    </recommendedName>
</protein>
<dbReference type="InterPro" id="IPR000286">
    <property type="entry name" value="HDACs"/>
</dbReference>
<dbReference type="EMBL" id="LSSN01000719">
    <property type="protein sequence ID" value="OMJ22620.1"/>
    <property type="molecule type" value="Genomic_DNA"/>
</dbReference>
<dbReference type="GO" id="GO:0032221">
    <property type="term" value="C:Rpd3S complex"/>
    <property type="evidence" value="ECO:0007669"/>
    <property type="project" value="UniProtKB-ARBA"/>
</dbReference>
<evidence type="ECO:0000256" key="2">
    <source>
        <dbReference type="ARBA" id="ARBA00012111"/>
    </source>
</evidence>
<accession>A0A1R1XUF6</accession>
<dbReference type="InterPro" id="IPR037138">
    <property type="entry name" value="His_deacetylse_dom_sf"/>
</dbReference>
<keyword evidence="3" id="KW-0678">Repressor</keyword>
<feature type="compositionally biased region" description="Low complexity" evidence="10">
    <location>
        <begin position="1033"/>
        <end position="1068"/>
    </location>
</feature>
<dbReference type="Proteomes" id="UP000187283">
    <property type="component" value="Unassembled WGS sequence"/>
</dbReference>
<evidence type="ECO:0000256" key="8">
    <source>
        <dbReference type="ARBA" id="ARBA00023242"/>
    </source>
</evidence>
<keyword evidence="14" id="KW-1185">Reference proteome</keyword>
<feature type="compositionally biased region" description="Polar residues" evidence="10">
    <location>
        <begin position="1086"/>
        <end position="1099"/>
    </location>
</feature>
<dbReference type="EMBL" id="LSSN01001799">
    <property type="protein sequence ID" value="OMJ18270.1"/>
    <property type="molecule type" value="Genomic_DNA"/>
</dbReference>
<dbReference type="InterPro" id="IPR023696">
    <property type="entry name" value="Ureohydrolase_dom_sf"/>
</dbReference>
<dbReference type="InterPro" id="IPR023801">
    <property type="entry name" value="His_deacetylse_dom"/>
</dbReference>
<evidence type="ECO:0000259" key="11">
    <source>
        <dbReference type="Pfam" id="PF00850"/>
    </source>
</evidence>
<keyword evidence="6" id="KW-0805">Transcription regulation</keyword>
<keyword evidence="5" id="KW-0156">Chromatin regulator</keyword>
<feature type="compositionally biased region" description="Low complexity" evidence="10">
    <location>
        <begin position="743"/>
        <end position="760"/>
    </location>
</feature>
<dbReference type="FunFam" id="3.40.800.20:FF:000001">
    <property type="entry name" value="Histone deacetylase"/>
    <property type="match status" value="1"/>
</dbReference>
<feature type="compositionally biased region" description="Low complexity" evidence="10">
    <location>
        <begin position="600"/>
        <end position="615"/>
    </location>
</feature>
<evidence type="ECO:0000256" key="1">
    <source>
        <dbReference type="ARBA" id="ARBA00004123"/>
    </source>
</evidence>
<sequence>MKPFRMRMAHSLITAYELDKQMDVIRPIPATSNEMTRFHSNDYIEYLKRASPEFAEKQHVHTLRYLPGEDCPPFDGIFEFCSISAGGSIAGAQRLNHGHSDIVINWSGGLHHAKKSEASGFCYVNDINLAILELLRYHPRVLYLDIDVHHGDGVEEAFYSSDRVMTVSFHKFGDFFPGTGDIRDIGVGKGKNYSINVPLRDGIDDDTYQAIFQPIMRKVMDHFRPGAVVMQCGTDSLSGDRLGCFNLSMKGHANCVKYMKTFGVPLLAVGGGGYTIRNVARTWAYETSVLLDTEINHTLPFNDYYEFYGPEYVLDVPKSNMENLNSPAYLEEIIKVVFEYLRHINHAPSAQLEDVPKDWPEYDSEAENERIDQEIDSNLESRITSLVDDKLIYNLNEVLPDSSNANSKDIQTPSKNSSNSSKKNDSSENREKHTLTTNSGRTVKIPNNHENQIRKSAKTTRGRQAKPSKLTEKTTKPSKSKSSNSNSDQSNSAAPSSSNKSSLADSIDPASSTVEGFTYKHTGTASRPAKNALSKSPQPSKQSNLKPDIDLAPSQQPIGDLLSADNDPELETSSTELQDPIGLDDAFSENLKLSSPAPQPSSKSIDSSLKVSPSPNHNELSESNKTPEISMDVSSETSKTKAEQDSKIISAETPDIKMSEPADSNQTVASSETQLQQQEEPDCVDKENFMDVDTITPSNLEMDVDQNPDSNISAEHNESLKNSKLDDAQVLKIKNELIPKNDSINTAIGSSSSITASPTSKKSHFENLTDTTGLSELPDTKKIKLDMPPETQVINTDNEIHETSIVTECANNVGPESKDNLIPISPKILGDDADLNQEETPGISSNISQADLAINNDMTLEKSLPTANSQAGSDTNLNFVNDEPITPSIVKNLLDQPSKDNTKISNSETVKDSFIATTDQASLAHQVPTLPEPQKADPVAQNNIAVNNDKVENLSELSTLSSSLQNTDSINTESVVQNSDLAAKAIEINNDIPKNNDSETMLESKSTPINDKIPENQIDDVKLIDTEPAIVKESNSVESKSVSESESASTESVLTTAVSNTSAVTTKAQDGKIQDAITLSEIKGLVSSSSENSLPTVDTNADGAVITQDQVDGSDKDSDGNTDFISISDLKAQQESINPESLG</sequence>
<dbReference type="PANTHER" id="PTHR10625:SF44">
    <property type="entry name" value="HISTONE DEACETYLASE 19"/>
    <property type="match status" value="1"/>
</dbReference>
<dbReference type="Pfam" id="PF00850">
    <property type="entry name" value="Hist_deacetyl"/>
    <property type="match status" value="1"/>
</dbReference>
<evidence type="ECO:0000313" key="13">
    <source>
        <dbReference type="EMBL" id="OMJ22620.1"/>
    </source>
</evidence>
<dbReference type="OrthoDB" id="1918432at2759"/>
<comment type="caution">
    <text evidence="12">The sequence shown here is derived from an EMBL/GenBank/DDBJ whole genome shotgun (WGS) entry which is preliminary data.</text>
</comment>
<dbReference type="InterPro" id="IPR003084">
    <property type="entry name" value="HDAC_I/II"/>
</dbReference>
<feature type="compositionally biased region" description="Polar residues" evidence="10">
    <location>
        <begin position="533"/>
        <end position="545"/>
    </location>
</feature>
<dbReference type="AlphaFoldDB" id="A0A1R1XUF6"/>
<feature type="compositionally biased region" description="Polar residues" evidence="10">
    <location>
        <begin position="509"/>
        <end position="525"/>
    </location>
</feature>
<feature type="compositionally biased region" description="Basic residues" evidence="10">
    <location>
        <begin position="455"/>
        <end position="466"/>
    </location>
</feature>
<feature type="region of interest" description="Disordered" evidence="10">
    <location>
        <begin position="400"/>
        <end position="686"/>
    </location>
</feature>
<evidence type="ECO:0000256" key="3">
    <source>
        <dbReference type="ARBA" id="ARBA00022491"/>
    </source>
</evidence>
<dbReference type="GO" id="GO:0141221">
    <property type="term" value="F:histone deacetylase activity, hydrolytic mechanism"/>
    <property type="evidence" value="ECO:0007669"/>
    <property type="project" value="UniProtKB-EC"/>
</dbReference>
<organism evidence="12 14">
    <name type="scientific">Smittium culicis</name>
    <dbReference type="NCBI Taxonomy" id="133412"/>
    <lineage>
        <taxon>Eukaryota</taxon>
        <taxon>Fungi</taxon>
        <taxon>Fungi incertae sedis</taxon>
        <taxon>Zoopagomycota</taxon>
        <taxon>Kickxellomycotina</taxon>
        <taxon>Harpellomycetes</taxon>
        <taxon>Harpellales</taxon>
        <taxon>Legeriomycetaceae</taxon>
        <taxon>Smittium</taxon>
    </lineage>
</organism>
<proteinExistence type="inferred from homology"/>
<feature type="region of interest" description="Disordered" evidence="10">
    <location>
        <begin position="699"/>
        <end position="723"/>
    </location>
</feature>
<dbReference type="PANTHER" id="PTHR10625">
    <property type="entry name" value="HISTONE DEACETYLASE HDAC1-RELATED"/>
    <property type="match status" value="1"/>
</dbReference>
<feature type="region of interest" description="Disordered" evidence="10">
    <location>
        <begin position="991"/>
        <end position="1013"/>
    </location>
</feature>
<keyword evidence="7" id="KW-0804">Transcription</keyword>
<evidence type="ECO:0000256" key="5">
    <source>
        <dbReference type="ARBA" id="ARBA00022853"/>
    </source>
</evidence>
<feature type="compositionally biased region" description="Basic and acidic residues" evidence="10">
    <location>
        <begin position="422"/>
        <end position="434"/>
    </location>
</feature>
<name>A0A1R1XUF6_9FUNG</name>
<evidence type="ECO:0000256" key="10">
    <source>
        <dbReference type="SAM" id="MobiDB-lite"/>
    </source>
</evidence>
<dbReference type="SUPFAM" id="SSF52768">
    <property type="entry name" value="Arginase/deacetylase"/>
    <property type="match status" value="1"/>
</dbReference>
<evidence type="ECO:0000313" key="12">
    <source>
        <dbReference type="EMBL" id="OMJ18270.1"/>
    </source>
</evidence>
<feature type="compositionally biased region" description="Polar residues" evidence="10">
    <location>
        <begin position="662"/>
        <end position="678"/>
    </location>
</feature>
<evidence type="ECO:0000313" key="14">
    <source>
        <dbReference type="Proteomes" id="UP000187283"/>
    </source>
</evidence>
<feature type="compositionally biased region" description="Low complexity" evidence="10">
    <location>
        <begin position="480"/>
        <end position="506"/>
    </location>
</feature>
<keyword evidence="4" id="KW-0378">Hydrolase</keyword>
<feature type="compositionally biased region" description="Polar residues" evidence="10">
    <location>
        <begin position="401"/>
        <end position="413"/>
    </location>
</feature>
<feature type="compositionally biased region" description="Polar residues" evidence="10">
    <location>
        <begin position="1121"/>
        <end position="1143"/>
    </location>
</feature>
<evidence type="ECO:0000256" key="7">
    <source>
        <dbReference type="ARBA" id="ARBA00023163"/>
    </source>
</evidence>
<feature type="compositionally biased region" description="Polar residues" evidence="10">
    <location>
        <begin position="616"/>
        <end position="637"/>
    </location>
</feature>
<comment type="subcellular location">
    <subcellularLocation>
        <location evidence="1">Nucleus</location>
    </subcellularLocation>
</comment>
<dbReference type="Gene3D" id="3.40.800.20">
    <property type="entry name" value="Histone deacetylase domain"/>
    <property type="match status" value="1"/>
</dbReference>
<gene>
    <name evidence="13" type="ORF">AYI70_g2770</name>
    <name evidence="12" type="ORF">AYI70_g5448</name>
</gene>
<evidence type="ECO:0000256" key="4">
    <source>
        <dbReference type="ARBA" id="ARBA00022801"/>
    </source>
</evidence>
<dbReference type="EC" id="3.5.1.98" evidence="2"/>
<dbReference type="GO" id="GO:0040029">
    <property type="term" value="P:epigenetic regulation of gene expression"/>
    <property type="evidence" value="ECO:0007669"/>
    <property type="project" value="TreeGrafter"/>
</dbReference>
<reference evidence="12 14" key="1">
    <citation type="submission" date="2017-01" db="EMBL/GenBank/DDBJ databases">
        <authorList>
            <person name="Mah S.A."/>
            <person name="Swanson W.J."/>
            <person name="Moy G.W."/>
            <person name="Vacquier V.D."/>
        </authorList>
    </citation>
    <scope>NUCLEOTIDE SEQUENCE [LARGE SCALE GENOMIC DNA]</scope>
    <source>
        <strain evidence="12 14">GSMNP</strain>
    </source>
</reference>
<feature type="compositionally biased region" description="Polar residues" evidence="10">
    <location>
        <begin position="992"/>
        <end position="1009"/>
    </location>
</feature>
<feature type="region of interest" description="Disordered" evidence="10">
    <location>
        <begin position="1033"/>
        <end position="1070"/>
    </location>
</feature>
<dbReference type="PRINTS" id="PR01271">
    <property type="entry name" value="HISDACETLASE"/>
</dbReference>
<feature type="domain" description="Histone deacetylase" evidence="11">
    <location>
        <begin position="2"/>
        <end position="289"/>
    </location>
</feature>
<comment type="similarity">
    <text evidence="9">Belongs to the histone deacetylase family. HD Type 1 subfamily.</text>
</comment>